<dbReference type="EC" id="3.1.4.53" evidence="3"/>
<dbReference type="InterPro" id="IPR051918">
    <property type="entry name" value="STPP_CPPED1"/>
</dbReference>
<evidence type="ECO:0000256" key="1">
    <source>
        <dbReference type="SAM" id="MobiDB-lite"/>
    </source>
</evidence>
<dbReference type="InterPro" id="IPR029052">
    <property type="entry name" value="Metallo-depent_PP-like"/>
</dbReference>
<dbReference type="GO" id="GO:0004115">
    <property type="term" value="F:3',5'-cyclic-AMP phosphodiesterase activity"/>
    <property type="evidence" value="ECO:0007669"/>
    <property type="project" value="UniProtKB-EC"/>
</dbReference>
<protein>
    <submittedName>
        <fullName evidence="3">3',5'-cyclic adenosine monophosphate phosphodiesterase CpdA</fullName>
        <ecNumber evidence="3">3.1.4.53</ecNumber>
    </submittedName>
</protein>
<keyword evidence="3" id="KW-0378">Hydrolase</keyword>
<evidence type="ECO:0000313" key="3">
    <source>
        <dbReference type="EMBL" id="CAB3805982.1"/>
    </source>
</evidence>
<organism evidence="3 4">
    <name type="scientific">Pararobbsia alpina</name>
    <dbReference type="NCBI Taxonomy" id="621374"/>
    <lineage>
        <taxon>Bacteria</taxon>
        <taxon>Pseudomonadati</taxon>
        <taxon>Pseudomonadota</taxon>
        <taxon>Betaproteobacteria</taxon>
        <taxon>Burkholderiales</taxon>
        <taxon>Burkholderiaceae</taxon>
        <taxon>Pararobbsia</taxon>
    </lineage>
</organism>
<name>A0A6S7BWI8_9BURK</name>
<feature type="region of interest" description="Disordered" evidence="1">
    <location>
        <begin position="83"/>
        <end position="107"/>
    </location>
</feature>
<dbReference type="AlphaFoldDB" id="A0A6S7BWI8"/>
<dbReference type="SUPFAM" id="SSF56300">
    <property type="entry name" value="Metallo-dependent phosphatases"/>
    <property type="match status" value="1"/>
</dbReference>
<dbReference type="EMBL" id="CADIKM010000078">
    <property type="protein sequence ID" value="CAB3805982.1"/>
    <property type="molecule type" value="Genomic_DNA"/>
</dbReference>
<evidence type="ECO:0000313" key="4">
    <source>
        <dbReference type="Proteomes" id="UP000494115"/>
    </source>
</evidence>
<feature type="domain" description="Calcineurin-like phosphoesterase" evidence="2">
    <location>
        <begin position="223"/>
        <end position="403"/>
    </location>
</feature>
<dbReference type="InterPro" id="IPR004843">
    <property type="entry name" value="Calcineurin-like_PHP"/>
</dbReference>
<dbReference type="Gene3D" id="3.60.21.10">
    <property type="match status" value="1"/>
</dbReference>
<feature type="compositionally biased region" description="Basic and acidic residues" evidence="1">
    <location>
        <begin position="84"/>
        <end position="93"/>
    </location>
</feature>
<reference evidence="3 4" key="1">
    <citation type="submission" date="2020-04" db="EMBL/GenBank/DDBJ databases">
        <authorList>
            <person name="De Canck E."/>
        </authorList>
    </citation>
    <scope>NUCLEOTIDE SEQUENCE [LARGE SCALE GENOMIC DNA]</scope>
    <source>
        <strain evidence="3 4">LMG 28138</strain>
    </source>
</reference>
<proteinExistence type="predicted"/>
<evidence type="ECO:0000259" key="2">
    <source>
        <dbReference type="Pfam" id="PF00149"/>
    </source>
</evidence>
<dbReference type="PANTHER" id="PTHR43143:SF1">
    <property type="entry name" value="SERINE_THREONINE-PROTEIN PHOSPHATASE CPPED1"/>
    <property type="match status" value="1"/>
</dbReference>
<dbReference type="Pfam" id="PF00149">
    <property type="entry name" value="Metallophos"/>
    <property type="match status" value="1"/>
</dbReference>
<dbReference type="PANTHER" id="PTHR43143">
    <property type="entry name" value="METALLOPHOSPHOESTERASE, CALCINEURIN SUPERFAMILY"/>
    <property type="match status" value="1"/>
</dbReference>
<dbReference type="Proteomes" id="UP000494115">
    <property type="component" value="Unassembled WGS sequence"/>
</dbReference>
<accession>A0A6S7BWI8</accession>
<keyword evidence="4" id="KW-1185">Reference proteome</keyword>
<gene>
    <name evidence="3" type="primary">cpdA_3</name>
    <name evidence="3" type="ORF">LMG28138_05742</name>
</gene>
<sequence length="588" mass="64085">MHWIDPDCLQETRGTVTQFLVNPHGELDGFILDENQQVHFPPHMSKKVASHISIGDPVKVRGVKPRSADIVAAVLLTTSTGVAIRDEGPNHDGGKHKKPHAEKHPMEVSGEVKLSLYGQKGELSGALLIDGTSIRMPPDVAAELASYLEPGAHIQVWGHGVKNEYGHTIKVDDIAEWVDADSAEATNAREAQQSHDLAFPRESEIAREQADGVAAGGGPLVWMHIGDLHLTDAEEPNHLALRDIITQANNHLAGHIDFAVLPGDNADDGTPEQYAILRSELDKLRLPLHILPGDHDFKSRSLDAFHSVLGAQQLPKAITVAGCKCLFLDYVSAGTGGPDFKLGKKQLKWLKEELESASTQGLETAVFAHAYPADLADAGEAKAFHKMLRDHRVLVVDMGHTHYNELGNDGKTIYAATRSTGQIEEGPAGFSILAVDKNVVSWRFKPLDQPWPIAMITSPSDCRLVTRCHSPSHVLSGRTTVRAKAWSADGIEQVECRVGDAEWLPMTRDASTQSWTLESAIPEGTFKILVRATDLCGSSDIDSIDIVTTTEPLQVRQAHGSDENSVGAWHEKHIFGTQLGPNRNGRKW</sequence>